<feature type="compositionally biased region" description="Low complexity" evidence="1">
    <location>
        <begin position="8"/>
        <end position="27"/>
    </location>
</feature>
<keyword evidence="3" id="KW-1185">Reference proteome</keyword>
<feature type="region of interest" description="Disordered" evidence="1">
    <location>
        <begin position="1"/>
        <end position="100"/>
    </location>
</feature>
<dbReference type="Proteomes" id="UP000612055">
    <property type="component" value="Unassembled WGS sequence"/>
</dbReference>
<feature type="compositionally biased region" description="Gly residues" evidence="1">
    <location>
        <begin position="70"/>
        <end position="81"/>
    </location>
</feature>
<protein>
    <submittedName>
        <fullName evidence="2">Uncharacterized protein</fullName>
    </submittedName>
</protein>
<accession>A0A836C6C1</accession>
<reference evidence="2" key="1">
    <citation type="journal article" date="2020" name="bioRxiv">
        <title>Comparative genomics of Chlamydomonas.</title>
        <authorList>
            <person name="Craig R.J."/>
            <person name="Hasan A.R."/>
            <person name="Ness R.W."/>
            <person name="Keightley P.D."/>
        </authorList>
    </citation>
    <scope>NUCLEOTIDE SEQUENCE</scope>
    <source>
        <strain evidence="2">CCAP 11/70</strain>
    </source>
</reference>
<feature type="compositionally biased region" description="Gly residues" evidence="1">
    <location>
        <begin position="89"/>
        <end position="100"/>
    </location>
</feature>
<feature type="compositionally biased region" description="Pro residues" evidence="1">
    <location>
        <begin position="253"/>
        <end position="262"/>
    </location>
</feature>
<comment type="caution">
    <text evidence="2">The sequence shown here is derived from an EMBL/GenBank/DDBJ whole genome shotgun (WGS) entry which is preliminary data.</text>
</comment>
<name>A0A836C6C1_9CHLO</name>
<evidence type="ECO:0000256" key="1">
    <source>
        <dbReference type="SAM" id="MobiDB-lite"/>
    </source>
</evidence>
<sequence>MGPPPASAAPASSAAAPAAAPDVAKSAPPAPAAPASPASVTGPLPPSPESPSPLLRMLLREGQPELVAALGGGGGGGGGGEGEGESEGKPGGGAEGGAGAGAGFFPGFSQLVELQAEVLQRLEGALGVAPAQTKHTDEHGIMRLQSLRPGAAVNLFRSYRVPSPAASGAGASTPAARVTPIRTMTQLFSRYVTPDGVARIYTKTTTSTPDHWPTPQLDVEIGGTEQQLIFYVGLGPKAPISSDLPYLDLYYNRPPPPPPSPASPSSSPSDAAPPAAPPLPSFKAVEAEARAQPGFTPFVSPSLWVRALAAGALCFTVAWDGGRDAAAMERVRRYALAVAEIWLAFVAADAAGAGGGAADADVSTVGAAATTGGDGSVSDGGAASGGGGGGQAAAGGWALAARDGAAGGGGGGDAFVREQWRRGGVSLRNHVRHDPMTPLLYPVFGEDGVTQWIEMVAGDE</sequence>
<dbReference type="OrthoDB" id="542335at2759"/>
<feature type="region of interest" description="Disordered" evidence="1">
    <location>
        <begin position="251"/>
        <end position="280"/>
    </location>
</feature>
<organism evidence="2 3">
    <name type="scientific">Edaphochlamys debaryana</name>
    <dbReference type="NCBI Taxonomy" id="47281"/>
    <lineage>
        <taxon>Eukaryota</taxon>
        <taxon>Viridiplantae</taxon>
        <taxon>Chlorophyta</taxon>
        <taxon>core chlorophytes</taxon>
        <taxon>Chlorophyceae</taxon>
        <taxon>CS clade</taxon>
        <taxon>Chlamydomonadales</taxon>
        <taxon>Chlamydomonadales incertae sedis</taxon>
        <taxon>Edaphochlamys</taxon>
    </lineage>
</organism>
<dbReference type="EMBL" id="JAEHOE010000003">
    <property type="protein sequence ID" value="KAG2500562.1"/>
    <property type="molecule type" value="Genomic_DNA"/>
</dbReference>
<proteinExistence type="predicted"/>
<evidence type="ECO:0000313" key="2">
    <source>
        <dbReference type="EMBL" id="KAG2500562.1"/>
    </source>
</evidence>
<feature type="compositionally biased region" description="Low complexity" evidence="1">
    <location>
        <begin position="263"/>
        <end position="273"/>
    </location>
</feature>
<evidence type="ECO:0000313" key="3">
    <source>
        <dbReference type="Proteomes" id="UP000612055"/>
    </source>
</evidence>
<dbReference type="AlphaFoldDB" id="A0A836C6C1"/>
<dbReference type="Gene3D" id="3.40.1500.20">
    <property type="match status" value="1"/>
</dbReference>
<gene>
    <name evidence="2" type="ORF">HYH03_001333</name>
</gene>